<evidence type="ECO:0000313" key="2">
    <source>
        <dbReference type="EMBL" id="MBW0498257.1"/>
    </source>
</evidence>
<organism evidence="2 3">
    <name type="scientific">Austropuccinia psidii MF-1</name>
    <dbReference type="NCBI Taxonomy" id="1389203"/>
    <lineage>
        <taxon>Eukaryota</taxon>
        <taxon>Fungi</taxon>
        <taxon>Dikarya</taxon>
        <taxon>Basidiomycota</taxon>
        <taxon>Pucciniomycotina</taxon>
        <taxon>Pucciniomycetes</taxon>
        <taxon>Pucciniales</taxon>
        <taxon>Sphaerophragmiaceae</taxon>
        <taxon>Austropuccinia</taxon>
    </lineage>
</organism>
<dbReference type="PANTHER" id="PTHR32428:SF2">
    <property type="entry name" value="TARGET OF RAPAMYCIN COMPLEX 2 SUBUNIT BIT61-RELATED"/>
    <property type="match status" value="1"/>
</dbReference>
<reference evidence="2" key="1">
    <citation type="submission" date="2021-03" db="EMBL/GenBank/DDBJ databases">
        <title>Draft genome sequence of rust myrtle Austropuccinia psidii MF-1, a brazilian biotype.</title>
        <authorList>
            <person name="Quecine M.C."/>
            <person name="Pachon D.M.R."/>
            <person name="Bonatelli M.L."/>
            <person name="Correr F.H."/>
            <person name="Franceschini L.M."/>
            <person name="Leite T.F."/>
            <person name="Margarido G.R.A."/>
            <person name="Almeida C.A."/>
            <person name="Ferrarezi J.A."/>
            <person name="Labate C.A."/>
        </authorList>
    </citation>
    <scope>NUCLEOTIDE SEQUENCE</scope>
    <source>
        <strain evidence="2">MF-1</strain>
    </source>
</reference>
<accession>A0A9Q3DDU9</accession>
<evidence type="ECO:0008006" key="4">
    <source>
        <dbReference type="Google" id="ProtNLM"/>
    </source>
</evidence>
<feature type="compositionally biased region" description="Basic and acidic residues" evidence="1">
    <location>
        <begin position="531"/>
        <end position="540"/>
    </location>
</feature>
<feature type="region of interest" description="Disordered" evidence="1">
    <location>
        <begin position="385"/>
        <end position="422"/>
    </location>
</feature>
<dbReference type="InterPro" id="IPR013745">
    <property type="entry name" value="Bit61/PRR5"/>
</dbReference>
<feature type="compositionally biased region" description="Low complexity" evidence="1">
    <location>
        <begin position="561"/>
        <end position="574"/>
    </location>
</feature>
<feature type="compositionally biased region" description="Polar residues" evidence="1">
    <location>
        <begin position="479"/>
        <end position="500"/>
    </location>
</feature>
<feature type="compositionally biased region" description="Low complexity" evidence="1">
    <location>
        <begin position="410"/>
        <end position="420"/>
    </location>
</feature>
<dbReference type="Proteomes" id="UP000765509">
    <property type="component" value="Unassembled WGS sequence"/>
</dbReference>
<feature type="compositionally biased region" description="Polar residues" evidence="1">
    <location>
        <begin position="391"/>
        <end position="401"/>
    </location>
</feature>
<evidence type="ECO:0000256" key="1">
    <source>
        <dbReference type="SAM" id="MobiDB-lite"/>
    </source>
</evidence>
<dbReference type="Pfam" id="PF08539">
    <property type="entry name" value="HbrB"/>
    <property type="match status" value="1"/>
</dbReference>
<feature type="region of interest" description="Disordered" evidence="1">
    <location>
        <begin position="25"/>
        <end position="50"/>
    </location>
</feature>
<dbReference type="PANTHER" id="PTHR32428">
    <property type="entry name" value="TARGET OF RAPAMYCIN COMPLEX 2 SUBUNIT BIT61-RELATED"/>
    <property type="match status" value="1"/>
</dbReference>
<feature type="compositionally biased region" description="Low complexity" evidence="1">
    <location>
        <begin position="237"/>
        <end position="249"/>
    </location>
</feature>
<name>A0A9Q3DDU9_9BASI</name>
<gene>
    <name evidence="2" type="ORF">O181_037972</name>
</gene>
<dbReference type="OrthoDB" id="2507678at2759"/>
<dbReference type="EMBL" id="AVOT02014637">
    <property type="protein sequence ID" value="MBW0498257.1"/>
    <property type="molecule type" value="Genomic_DNA"/>
</dbReference>
<evidence type="ECO:0000313" key="3">
    <source>
        <dbReference type="Proteomes" id="UP000765509"/>
    </source>
</evidence>
<proteinExistence type="predicted"/>
<sequence>MNFSSISSSAKPVIRHITSSSTLSSLNNNNSNSINNNSNSNNINNSNNSNLMSITKQDLNGFSMLLNNNSSHTISSTDSNQVNTFGLSLRSGDVWSKVVLRVIPLFNGEGHKGFIEDLNEFVSQHIHKTIADSPSKSISKLNSDLNELFTAGISILNNKLQADNLSNNRLLIRILEVWHFFFTAVLPYLEAIFLPLMTDQDLMSVIESKNNKVLQERLQQQHLLQQATTNTSLLASSSSSLLRPNSRNLQTQPRHRSATNQLTKSDETLQEIDIRRLALAAFRDHLILPIFPRLYLLFSLLYDPSLSHKHSILNLSPEIQSEQIHFKRLQMIGLLCSVQSDDSKQSSMEEFSKLIRLGKSNFDLLKLPANVTLSLSNRLNHNHSTSNLNNFHSPNHLNYSNRDNEPIRDSNQSSSSQSNQDLVNLNHRSKTIDSQEYDQDRPLAEIINLESPNQIKGWNKNRDFTRRSIRRQLGRNGSRKTQIIKSDQTSQSINDGNDSTLTKEKMIDEDSLKHAHLRQHPTIAHTAKLEDEEHSLEQLSDHPSPNLDQKDSSFHPIRFGTSTSKIGSSSSTASSPSLMIHHFTLFNYNRQIPKSNPHNLPDLTQLNWLS</sequence>
<feature type="region of interest" description="Disordered" evidence="1">
    <location>
        <begin position="237"/>
        <end position="262"/>
    </location>
</feature>
<dbReference type="GO" id="GO:0038203">
    <property type="term" value="P:TORC2 signaling"/>
    <property type="evidence" value="ECO:0007669"/>
    <property type="project" value="TreeGrafter"/>
</dbReference>
<protein>
    <recommendedName>
        <fullName evidence="4">HbrB-like protein</fullName>
    </recommendedName>
</protein>
<feature type="region of interest" description="Disordered" evidence="1">
    <location>
        <begin position="473"/>
        <end position="500"/>
    </location>
</feature>
<feature type="region of interest" description="Disordered" evidence="1">
    <location>
        <begin position="531"/>
        <end position="574"/>
    </location>
</feature>
<dbReference type="GO" id="GO:0031932">
    <property type="term" value="C:TORC2 complex"/>
    <property type="evidence" value="ECO:0007669"/>
    <property type="project" value="TreeGrafter"/>
</dbReference>
<dbReference type="AlphaFoldDB" id="A0A9Q3DDU9"/>
<keyword evidence="3" id="KW-1185">Reference proteome</keyword>
<comment type="caution">
    <text evidence="2">The sequence shown here is derived from an EMBL/GenBank/DDBJ whole genome shotgun (WGS) entry which is preliminary data.</text>
</comment>